<gene>
    <name evidence="2" type="ORF">HQ603_10005</name>
</gene>
<protein>
    <recommendedName>
        <fullName evidence="4">DUF3987 domain-containing protein</fullName>
    </recommendedName>
</protein>
<sequence>MTDDEFFTATDQLRTIRDWAHARYAAAWAVFGAVLLRVAATTGPDVQLPGVIGGRASLNLLAAFVAPSGGGKGISDKVARLAWPVPIIERPIGSGEGIAATFVPPKKEGVEPVTRAIISVPEVDTLAGIASRQGSILLAQLKSAAMGEQLGQSNSSEATTRIVPAHTYRLCLSVGAQPTHTGVLFDDTTGGTPQRFLWFPTTDPNMPADVRPDPDPLDTRLPMWGPDQHGVVEVVYGPQEIPRTIIDAHIARQRGQDDALDGHAMLTRCKVASTLAILHHRIVVSDLDWELSGAVMKLSNRTREWVVGESKKAARAKVRERAISRAVGEEFIDDRRGEVVRRRVLTVLGSGPCSRSDARRQMGKKEYREIFDSVVPALIADGLIVARSTDRGERLEISDEFTGEPEFTPQNTRSDGENHSSPVNSNESNHAMPDTSSTASPRTLHAVSDTPTAPRPGTAREWVDSRASELLAKGIDTVESTDIYSAGTEAGYQIDALRQAVRKSPLISVSARRGSVTVWTLGTGSGNTIVTCESWLSGWLRDQEHPWVKAADAYAAGLEAGYGRDAVKSAAQTLGVRKRGQSISTEWATALADSGRDVS</sequence>
<accession>A0ABS7P5F5</accession>
<evidence type="ECO:0000313" key="3">
    <source>
        <dbReference type="Proteomes" id="UP000825228"/>
    </source>
</evidence>
<feature type="compositionally biased region" description="Polar residues" evidence="1">
    <location>
        <begin position="408"/>
        <end position="441"/>
    </location>
</feature>
<feature type="region of interest" description="Disordered" evidence="1">
    <location>
        <begin position="395"/>
        <end position="462"/>
    </location>
</feature>
<dbReference type="RefSeq" id="WP_222684392.1">
    <property type="nucleotide sequence ID" value="NZ_JABUBT010000007.1"/>
</dbReference>
<evidence type="ECO:0008006" key="4">
    <source>
        <dbReference type="Google" id="ProtNLM"/>
    </source>
</evidence>
<evidence type="ECO:0000256" key="1">
    <source>
        <dbReference type="SAM" id="MobiDB-lite"/>
    </source>
</evidence>
<proteinExistence type="predicted"/>
<dbReference type="Proteomes" id="UP000825228">
    <property type="component" value="Unassembled WGS sequence"/>
</dbReference>
<reference evidence="2 3" key="1">
    <citation type="submission" date="2020-06" db="EMBL/GenBank/DDBJ databases">
        <title>Taxonomy, biology and ecology of Rhodococcus bacteria occurring in California pistachio and other woody hosts as revealed by genome sequence analyses.</title>
        <authorList>
            <person name="Gai Y."/>
            <person name="Riely B."/>
        </authorList>
    </citation>
    <scope>NUCLEOTIDE SEQUENCE [LARGE SCALE GENOMIC DNA]</scope>
    <source>
        <strain evidence="2 3">BP-281</strain>
    </source>
</reference>
<comment type="caution">
    <text evidence="2">The sequence shown here is derived from an EMBL/GenBank/DDBJ whole genome shotgun (WGS) entry which is preliminary data.</text>
</comment>
<keyword evidence="3" id="KW-1185">Reference proteome</keyword>
<organism evidence="2 3">
    <name type="scientific">Rhodococcoides corynebacterioides</name>
    <dbReference type="NCBI Taxonomy" id="53972"/>
    <lineage>
        <taxon>Bacteria</taxon>
        <taxon>Bacillati</taxon>
        <taxon>Actinomycetota</taxon>
        <taxon>Actinomycetes</taxon>
        <taxon>Mycobacteriales</taxon>
        <taxon>Nocardiaceae</taxon>
        <taxon>Rhodococcoides</taxon>
    </lineage>
</organism>
<name>A0ABS7P5F5_9NOCA</name>
<dbReference type="EMBL" id="JABUBU010000006">
    <property type="protein sequence ID" value="MBY6367087.1"/>
    <property type="molecule type" value="Genomic_DNA"/>
</dbReference>
<evidence type="ECO:0000313" key="2">
    <source>
        <dbReference type="EMBL" id="MBY6367087.1"/>
    </source>
</evidence>